<keyword evidence="2" id="KW-1185">Reference proteome</keyword>
<evidence type="ECO:0000313" key="2">
    <source>
        <dbReference type="Proteomes" id="UP001732700"/>
    </source>
</evidence>
<reference evidence="1" key="1">
    <citation type="submission" date="2021-05" db="EMBL/GenBank/DDBJ databases">
        <authorList>
            <person name="Scholz U."/>
            <person name="Mascher M."/>
            <person name="Fiebig A."/>
        </authorList>
    </citation>
    <scope>NUCLEOTIDE SEQUENCE [LARGE SCALE GENOMIC DNA]</scope>
</reference>
<accession>A0ACD5Z6M6</accession>
<protein>
    <submittedName>
        <fullName evidence="1">Uncharacterized protein</fullName>
    </submittedName>
</protein>
<dbReference type="EnsemblPlants" id="AVESA.00010b.r2.6CG1114140.1">
    <property type="protein sequence ID" value="AVESA.00010b.r2.6CG1114140.1.CDS.1"/>
    <property type="gene ID" value="AVESA.00010b.r2.6CG1114140"/>
</dbReference>
<name>A0ACD5Z6M6_AVESA</name>
<evidence type="ECO:0000313" key="1">
    <source>
        <dbReference type="EnsemblPlants" id="AVESA.00010b.r2.6CG1114140.1.CDS.1"/>
    </source>
</evidence>
<proteinExistence type="predicted"/>
<organism evidence="1 2">
    <name type="scientific">Avena sativa</name>
    <name type="common">Oat</name>
    <dbReference type="NCBI Taxonomy" id="4498"/>
    <lineage>
        <taxon>Eukaryota</taxon>
        <taxon>Viridiplantae</taxon>
        <taxon>Streptophyta</taxon>
        <taxon>Embryophyta</taxon>
        <taxon>Tracheophyta</taxon>
        <taxon>Spermatophyta</taxon>
        <taxon>Magnoliopsida</taxon>
        <taxon>Liliopsida</taxon>
        <taxon>Poales</taxon>
        <taxon>Poaceae</taxon>
        <taxon>BOP clade</taxon>
        <taxon>Pooideae</taxon>
        <taxon>Poodae</taxon>
        <taxon>Poeae</taxon>
        <taxon>Poeae Chloroplast Group 1 (Aveneae type)</taxon>
        <taxon>Aveninae</taxon>
        <taxon>Avena</taxon>
    </lineage>
</organism>
<reference evidence="1" key="2">
    <citation type="submission" date="2025-09" db="UniProtKB">
        <authorList>
            <consortium name="EnsemblPlants"/>
        </authorList>
    </citation>
    <scope>IDENTIFICATION</scope>
</reference>
<dbReference type="Proteomes" id="UP001732700">
    <property type="component" value="Chromosome 6C"/>
</dbReference>
<sequence>MPHQIPVTKTASRCIAEHVQGSHVFSIFGYSKHRGAGMGEFVRSGAFSVGESEWAIRFYPDGLRENSKGHITVYLELLSKDAKVHASCDLRLVDRSTGLSSSVDITVPMVFNQKDSSRFAPQHDTFKNRSEFEASSYLRNDNLAIECVVTVMREAHVSETRSSPKVDVPPSDITEHLGKLFEAKETADVIFSVGEETFAAHKIVLAMRSPVFKAEFYGSMRETGAQAVPIKDMQPNVFKVLLHFLYTDSLHIIDDLDGNDRSEMIRHLLVAADRYSMERLKLVCQSFLCENLEVQNVATTLDLADQHHCRILKDACIEFISSLNKGKLLWKSICRKSYVWSDHEHTA</sequence>